<feature type="transmembrane region" description="Helical" evidence="2">
    <location>
        <begin position="169"/>
        <end position="185"/>
    </location>
</feature>
<dbReference type="KEGG" id="dcr:108215454"/>
<dbReference type="PANTHER" id="PTHR33222:SF2">
    <property type="entry name" value="PROTEIN CURVATURE THYLAKOID 1D, CHLOROPLASTIC"/>
    <property type="match status" value="1"/>
</dbReference>
<keyword evidence="2" id="KW-1133">Transmembrane helix</keyword>
<proteinExistence type="predicted"/>
<reference evidence="4" key="2">
    <citation type="submission" date="2022-03" db="EMBL/GenBank/DDBJ databases">
        <title>Draft title - Genomic analysis of global carrot germplasm unveils the trajectory of domestication and the origin of high carotenoid orange carrot.</title>
        <authorList>
            <person name="Iorizzo M."/>
            <person name="Ellison S."/>
            <person name="Senalik D."/>
            <person name="Macko-Podgorni A."/>
            <person name="Grzebelus D."/>
            <person name="Bostan H."/>
            <person name="Rolling W."/>
            <person name="Curaba J."/>
            <person name="Simon P."/>
        </authorList>
    </citation>
    <scope>NUCLEOTIDE SEQUENCE</scope>
    <source>
        <tissue evidence="4">Leaf</tissue>
    </source>
</reference>
<evidence type="ECO:0000313" key="4">
    <source>
        <dbReference type="EMBL" id="WOG92137.1"/>
    </source>
</evidence>
<keyword evidence="2" id="KW-0472">Membrane</keyword>
<sequence>MSRISSVVNYNHPLYFNTHHLPKPLNLNRTGLSFKRTYPAWHHLINSSLKSTTSEEASSGETQYVKEETDGVVMIEDVERDEQKESYGAGYVRTFENESDGAQVPSEEFFKDEQFQPFDILDKLDLGLELDSPYPLLVYGVGSLITLWLTSAVVVSIDSIPVFPKLMEVIGLGYSLWFATRYLLFKKNRDELVAKFEEIKQEVLGSIDD</sequence>
<comment type="subcellular location">
    <subcellularLocation>
        <location evidence="1">Membrane</location>
        <topology evidence="1">Multi-pass membrane protein</topology>
    </subcellularLocation>
</comment>
<dbReference type="EMBL" id="CP093345">
    <property type="protein sequence ID" value="WOG92137.1"/>
    <property type="molecule type" value="Genomic_DNA"/>
</dbReference>
<name>A0AAF0WLJ2_DAUCS</name>
<keyword evidence="2" id="KW-0812">Transmembrane</keyword>
<evidence type="ECO:0000256" key="1">
    <source>
        <dbReference type="ARBA" id="ARBA00004141"/>
    </source>
</evidence>
<dbReference type="InterPro" id="IPR025564">
    <property type="entry name" value="CAAD_dom"/>
</dbReference>
<evidence type="ECO:0000259" key="3">
    <source>
        <dbReference type="Pfam" id="PF14159"/>
    </source>
</evidence>
<feature type="domain" description="Cyanobacterial aminoacyl-tRNA synthetase CAAD" evidence="3">
    <location>
        <begin position="131"/>
        <end position="205"/>
    </location>
</feature>
<feature type="transmembrane region" description="Helical" evidence="2">
    <location>
        <begin position="136"/>
        <end position="157"/>
    </location>
</feature>
<dbReference type="Proteomes" id="UP000077755">
    <property type="component" value="Chromosome 3"/>
</dbReference>
<accession>A0AAF0WLJ2</accession>
<keyword evidence="5" id="KW-1185">Reference proteome</keyword>
<gene>
    <name evidence="4" type="ORF">DCAR_0311396</name>
</gene>
<dbReference type="Pfam" id="PF14159">
    <property type="entry name" value="CAAD"/>
    <property type="match status" value="1"/>
</dbReference>
<dbReference type="AlphaFoldDB" id="A0AAF0WLJ2"/>
<evidence type="ECO:0000313" key="5">
    <source>
        <dbReference type="Proteomes" id="UP000077755"/>
    </source>
</evidence>
<dbReference type="GO" id="GO:0009535">
    <property type="term" value="C:chloroplast thylakoid membrane"/>
    <property type="evidence" value="ECO:0007669"/>
    <property type="project" value="TreeGrafter"/>
</dbReference>
<dbReference type="PANTHER" id="PTHR33222">
    <property type="match status" value="1"/>
</dbReference>
<organism evidence="4 5">
    <name type="scientific">Daucus carota subsp. sativus</name>
    <name type="common">Carrot</name>
    <dbReference type="NCBI Taxonomy" id="79200"/>
    <lineage>
        <taxon>Eukaryota</taxon>
        <taxon>Viridiplantae</taxon>
        <taxon>Streptophyta</taxon>
        <taxon>Embryophyta</taxon>
        <taxon>Tracheophyta</taxon>
        <taxon>Spermatophyta</taxon>
        <taxon>Magnoliopsida</taxon>
        <taxon>eudicotyledons</taxon>
        <taxon>Gunneridae</taxon>
        <taxon>Pentapetalae</taxon>
        <taxon>asterids</taxon>
        <taxon>campanulids</taxon>
        <taxon>Apiales</taxon>
        <taxon>Apiaceae</taxon>
        <taxon>Apioideae</taxon>
        <taxon>Scandiceae</taxon>
        <taxon>Daucinae</taxon>
        <taxon>Daucus</taxon>
        <taxon>Daucus sect. Daucus</taxon>
    </lineage>
</organism>
<evidence type="ECO:0000256" key="2">
    <source>
        <dbReference type="SAM" id="Phobius"/>
    </source>
</evidence>
<reference evidence="4" key="1">
    <citation type="journal article" date="2016" name="Nat. Genet.">
        <title>A high-quality carrot genome assembly provides new insights into carotenoid accumulation and asterid genome evolution.</title>
        <authorList>
            <person name="Iorizzo M."/>
            <person name="Ellison S."/>
            <person name="Senalik D."/>
            <person name="Zeng P."/>
            <person name="Satapoomin P."/>
            <person name="Huang J."/>
            <person name="Bowman M."/>
            <person name="Iovene M."/>
            <person name="Sanseverino W."/>
            <person name="Cavagnaro P."/>
            <person name="Yildiz M."/>
            <person name="Macko-Podgorni A."/>
            <person name="Moranska E."/>
            <person name="Grzebelus E."/>
            <person name="Grzebelus D."/>
            <person name="Ashrafi H."/>
            <person name="Zheng Z."/>
            <person name="Cheng S."/>
            <person name="Spooner D."/>
            <person name="Van Deynze A."/>
            <person name="Simon P."/>
        </authorList>
    </citation>
    <scope>NUCLEOTIDE SEQUENCE</scope>
    <source>
        <tissue evidence="4">Leaf</tissue>
    </source>
</reference>
<dbReference type="InterPro" id="IPR033344">
    <property type="entry name" value="CURT1"/>
</dbReference>
<protein>
    <recommendedName>
        <fullName evidence="3">Cyanobacterial aminoacyl-tRNA synthetase CAAD domain-containing protein</fullName>
    </recommendedName>
</protein>